<evidence type="ECO:0000256" key="1">
    <source>
        <dbReference type="ARBA" id="ARBA00004123"/>
    </source>
</evidence>
<evidence type="ECO:0000313" key="7">
    <source>
        <dbReference type="Proteomes" id="UP000013827"/>
    </source>
</evidence>
<feature type="compositionally biased region" description="Basic and acidic residues" evidence="5">
    <location>
        <begin position="1"/>
        <end position="10"/>
    </location>
</feature>
<sequence length="106" mass="11580">MVRGHAKEVAQQKNAAKQAALKKSGTQKASQTFTHGAAEKKLNFLCPLCKWWSSVEFGGGLSTTGITVVPTVALQSTMVNYIQMKQHYDSKHPKERVPEESSFAAS</sequence>
<protein>
    <recommendedName>
        <fullName evidence="8">Small EDRK-rich factor-like N-terminal domain-containing protein</fullName>
    </recommendedName>
</protein>
<feature type="region of interest" description="Disordered" evidence="5">
    <location>
        <begin position="87"/>
        <end position="106"/>
    </location>
</feature>
<accession>A0A0D3JKA1</accession>
<proteinExistence type="predicted"/>
<dbReference type="HOGENOM" id="CLU_2228253_0_0_1"/>
<feature type="compositionally biased region" description="Low complexity" evidence="5">
    <location>
        <begin position="11"/>
        <end position="23"/>
    </location>
</feature>
<evidence type="ECO:0000313" key="6">
    <source>
        <dbReference type="EnsemblProtists" id="EOD23936"/>
    </source>
</evidence>
<evidence type="ECO:0000256" key="5">
    <source>
        <dbReference type="SAM" id="MobiDB-lite"/>
    </source>
</evidence>
<organism evidence="6 7">
    <name type="scientific">Emiliania huxleyi (strain CCMP1516)</name>
    <dbReference type="NCBI Taxonomy" id="280463"/>
    <lineage>
        <taxon>Eukaryota</taxon>
        <taxon>Haptista</taxon>
        <taxon>Haptophyta</taxon>
        <taxon>Prymnesiophyceae</taxon>
        <taxon>Isochrysidales</taxon>
        <taxon>Noelaerhabdaceae</taxon>
        <taxon>Emiliania</taxon>
    </lineage>
</organism>
<dbReference type="AlphaFoldDB" id="A0A0D3JKA1"/>
<evidence type="ECO:0000256" key="2">
    <source>
        <dbReference type="ARBA" id="ARBA00004496"/>
    </source>
</evidence>
<dbReference type="InterPro" id="IPR045230">
    <property type="entry name" value="MBS1/2-like"/>
</dbReference>
<reference evidence="7" key="1">
    <citation type="journal article" date="2013" name="Nature">
        <title>Pan genome of the phytoplankton Emiliania underpins its global distribution.</title>
        <authorList>
            <person name="Read B.A."/>
            <person name="Kegel J."/>
            <person name="Klute M.J."/>
            <person name="Kuo A."/>
            <person name="Lefebvre S.C."/>
            <person name="Maumus F."/>
            <person name="Mayer C."/>
            <person name="Miller J."/>
            <person name="Monier A."/>
            <person name="Salamov A."/>
            <person name="Young J."/>
            <person name="Aguilar M."/>
            <person name="Claverie J.M."/>
            <person name="Frickenhaus S."/>
            <person name="Gonzalez K."/>
            <person name="Herman E.K."/>
            <person name="Lin Y.C."/>
            <person name="Napier J."/>
            <person name="Ogata H."/>
            <person name="Sarno A.F."/>
            <person name="Shmutz J."/>
            <person name="Schroeder D."/>
            <person name="de Vargas C."/>
            <person name="Verret F."/>
            <person name="von Dassow P."/>
            <person name="Valentin K."/>
            <person name="Van de Peer Y."/>
            <person name="Wheeler G."/>
            <person name="Dacks J.B."/>
            <person name="Delwiche C.F."/>
            <person name="Dyhrman S.T."/>
            <person name="Glockner G."/>
            <person name="John U."/>
            <person name="Richards T."/>
            <person name="Worden A.Z."/>
            <person name="Zhang X."/>
            <person name="Grigoriev I.V."/>
            <person name="Allen A.E."/>
            <person name="Bidle K."/>
            <person name="Borodovsky M."/>
            <person name="Bowler C."/>
            <person name="Brownlee C."/>
            <person name="Cock J.M."/>
            <person name="Elias M."/>
            <person name="Gladyshev V.N."/>
            <person name="Groth M."/>
            <person name="Guda C."/>
            <person name="Hadaegh A."/>
            <person name="Iglesias-Rodriguez M.D."/>
            <person name="Jenkins J."/>
            <person name="Jones B.M."/>
            <person name="Lawson T."/>
            <person name="Leese F."/>
            <person name="Lindquist E."/>
            <person name="Lobanov A."/>
            <person name="Lomsadze A."/>
            <person name="Malik S.B."/>
            <person name="Marsh M.E."/>
            <person name="Mackinder L."/>
            <person name="Mock T."/>
            <person name="Mueller-Roeber B."/>
            <person name="Pagarete A."/>
            <person name="Parker M."/>
            <person name="Probert I."/>
            <person name="Quesneville H."/>
            <person name="Raines C."/>
            <person name="Rensing S.A."/>
            <person name="Riano-Pachon D.M."/>
            <person name="Richier S."/>
            <person name="Rokitta S."/>
            <person name="Shiraiwa Y."/>
            <person name="Soanes D.M."/>
            <person name="van der Giezen M."/>
            <person name="Wahlund T.M."/>
            <person name="Williams B."/>
            <person name="Wilson W."/>
            <person name="Wolfe G."/>
            <person name="Wurch L.L."/>
        </authorList>
    </citation>
    <scope>NUCLEOTIDE SEQUENCE</scope>
</reference>
<dbReference type="PANTHER" id="PTHR21213">
    <property type="entry name" value="GEO09665P1-RELATED"/>
    <property type="match status" value="1"/>
</dbReference>
<dbReference type="Proteomes" id="UP000013827">
    <property type="component" value="Unassembled WGS sequence"/>
</dbReference>
<reference evidence="6" key="2">
    <citation type="submission" date="2024-10" db="UniProtKB">
        <authorList>
            <consortium name="EnsemblProtists"/>
        </authorList>
    </citation>
    <scope>IDENTIFICATION</scope>
</reference>
<name>A0A0D3JKA1_EMIH1</name>
<keyword evidence="7" id="KW-1185">Reference proteome</keyword>
<keyword evidence="3" id="KW-0963">Cytoplasm</keyword>
<keyword evidence="4" id="KW-0539">Nucleus</keyword>
<evidence type="ECO:0000256" key="4">
    <source>
        <dbReference type="ARBA" id="ARBA00023242"/>
    </source>
</evidence>
<dbReference type="PaxDb" id="2903-EOD23936"/>
<dbReference type="EnsemblProtists" id="EOD23936">
    <property type="protein sequence ID" value="EOD23936"/>
    <property type="gene ID" value="EMIHUDRAFT_206933"/>
</dbReference>
<dbReference type="GO" id="GO:0005737">
    <property type="term" value="C:cytoplasm"/>
    <property type="evidence" value="ECO:0007669"/>
    <property type="project" value="UniProtKB-SubCell"/>
</dbReference>
<feature type="region of interest" description="Disordered" evidence="5">
    <location>
        <begin position="1"/>
        <end position="32"/>
    </location>
</feature>
<dbReference type="OMA" id="CCMARGH"/>
<dbReference type="PANTHER" id="PTHR21213:SF0">
    <property type="entry name" value="ZINC FINGER PROTEIN 706"/>
    <property type="match status" value="1"/>
</dbReference>
<comment type="subcellular location">
    <subcellularLocation>
        <location evidence="2">Cytoplasm</location>
    </subcellularLocation>
    <subcellularLocation>
        <location evidence="1">Nucleus</location>
    </subcellularLocation>
</comment>
<dbReference type="GO" id="GO:0005634">
    <property type="term" value="C:nucleus"/>
    <property type="evidence" value="ECO:0007669"/>
    <property type="project" value="UniProtKB-SubCell"/>
</dbReference>
<dbReference type="GeneID" id="17269651"/>
<dbReference type="KEGG" id="ehx:EMIHUDRAFT_206933"/>
<dbReference type="SUPFAM" id="SSF118359">
    <property type="entry name" value="Expressed protein At2g23090/F21P24.15"/>
    <property type="match status" value="2"/>
</dbReference>
<evidence type="ECO:0008006" key="8">
    <source>
        <dbReference type="Google" id="ProtNLM"/>
    </source>
</evidence>
<evidence type="ECO:0000256" key="3">
    <source>
        <dbReference type="ARBA" id="ARBA00022490"/>
    </source>
</evidence>
<dbReference type="RefSeq" id="XP_005776365.1">
    <property type="nucleotide sequence ID" value="XM_005776308.1"/>
</dbReference>
<feature type="compositionally biased region" description="Basic and acidic residues" evidence="5">
    <location>
        <begin position="87"/>
        <end position="99"/>
    </location>
</feature>